<evidence type="ECO:0000256" key="1">
    <source>
        <dbReference type="ARBA" id="ARBA00022750"/>
    </source>
</evidence>
<proteinExistence type="predicted"/>
<evidence type="ECO:0000313" key="4">
    <source>
        <dbReference type="Proteomes" id="UP000054564"/>
    </source>
</evidence>
<dbReference type="SUPFAM" id="SSF50630">
    <property type="entry name" value="Acid proteases"/>
    <property type="match status" value="1"/>
</dbReference>
<dbReference type="GO" id="GO:0006508">
    <property type="term" value="P:proteolysis"/>
    <property type="evidence" value="ECO:0007669"/>
    <property type="project" value="InterPro"/>
</dbReference>
<reference evidence="4" key="1">
    <citation type="submission" date="2014-03" db="EMBL/GenBank/DDBJ databases">
        <title>The Genome Sequence of Puccinia striiformis f. sp. tritici PST-78.</title>
        <authorList>
            <consortium name="The Broad Institute Genome Sequencing Platform"/>
            <person name="Cuomo C."/>
            <person name="Hulbert S."/>
            <person name="Chen X."/>
            <person name="Walker B."/>
            <person name="Young S.K."/>
            <person name="Zeng Q."/>
            <person name="Gargeya S."/>
            <person name="Fitzgerald M."/>
            <person name="Haas B."/>
            <person name="Abouelleil A."/>
            <person name="Alvarado L."/>
            <person name="Arachchi H.M."/>
            <person name="Berlin A.M."/>
            <person name="Chapman S.B."/>
            <person name="Goldberg J."/>
            <person name="Griggs A."/>
            <person name="Gujja S."/>
            <person name="Hansen M."/>
            <person name="Howarth C."/>
            <person name="Imamovic A."/>
            <person name="Larimer J."/>
            <person name="McCowan C."/>
            <person name="Montmayeur A."/>
            <person name="Murphy C."/>
            <person name="Neiman D."/>
            <person name="Pearson M."/>
            <person name="Priest M."/>
            <person name="Roberts A."/>
            <person name="Saif S."/>
            <person name="Shea T."/>
            <person name="Sisk P."/>
            <person name="Sykes S."/>
            <person name="Wortman J."/>
            <person name="Nusbaum C."/>
            <person name="Birren B."/>
        </authorList>
    </citation>
    <scope>NUCLEOTIDE SEQUENCE [LARGE SCALE GENOMIC DNA]</scope>
    <source>
        <strain evidence="4">race PST-78</strain>
    </source>
</reference>
<comment type="caution">
    <text evidence="3">The sequence shown here is derived from an EMBL/GenBank/DDBJ whole genome shotgun (WGS) entry which is preliminary data.</text>
</comment>
<accession>A0A0L0V014</accession>
<dbReference type="GO" id="GO:0004190">
    <property type="term" value="F:aspartic-type endopeptidase activity"/>
    <property type="evidence" value="ECO:0007669"/>
    <property type="project" value="UniProtKB-KW"/>
</dbReference>
<gene>
    <name evidence="3" type="ORF">PSTG_13944</name>
</gene>
<keyword evidence="1" id="KW-0645">Protease</keyword>
<dbReference type="OrthoDB" id="2507309at2759"/>
<dbReference type="Proteomes" id="UP000054564">
    <property type="component" value="Unassembled WGS sequence"/>
</dbReference>
<protein>
    <submittedName>
        <fullName evidence="3">Uncharacterized protein</fullName>
    </submittedName>
</protein>
<feature type="compositionally biased region" description="Low complexity" evidence="2">
    <location>
        <begin position="19"/>
        <end position="55"/>
    </location>
</feature>
<sequence length="675" mass="74639">MSTRSKTNNPIPLTDPGVIIRQANAAKRRAAAIALKQQKQTPTQPSSPKSTNKKPLAMDSGDSTQTKQPEPGSSNQTPGPFNHPKESDMDNASFLRGLLQLQHTAISQAKEDRKVILADRQEDAARFAILEEELLRLKVQVDSADQKLKVSSSTSNKFDISKFKSSDGPNYTGPYREVKPFIKWLCGIHLFFNTRKITADKTRILVVGELIKETNTLAFYANGFDILVKDSWDVFQKKLMDFALPPLWRSDPKERARQLKMNETETFLAYHTRARTLQSLINFGTITMTDFELAEAITFGLTTELRALVNNFQLLYQQPFDFTAFEQRVSLFYEGLPKRTQNRPCGASGQLTSSTQQAPPRSKDENIWRLHSYLDSMGLCRHCNKACGSPVGACPGEKNRSFVEIPSSFITHYDAGTPHSSTSRSPTNQAATVAGISDEGIAPALDQASISAMEEIDEELRLTIQEGYVPLVKPRCIIVLLTHAGENLRGLVDTGSELNLITAQAAERSNMKISPMKSPRMVNLALDNSTTSPVILQNLASASLSDPNSPTVFENVELAIGAITGDYDMILGTPFLSKFFLSISISQQAIRCVHTGYELLDYQTIPVIKETASSYVPPAIAAMTSPKNYSTESAEMTVLSEFKDLFPEDIPAISDTNEADYKILDGSFPEKMQPV</sequence>
<feature type="compositionally biased region" description="Polar residues" evidence="2">
    <location>
        <begin position="61"/>
        <end position="79"/>
    </location>
</feature>
<name>A0A0L0V014_9BASI</name>
<dbReference type="STRING" id="1165861.A0A0L0V014"/>
<dbReference type="PROSITE" id="PS00141">
    <property type="entry name" value="ASP_PROTEASE"/>
    <property type="match status" value="1"/>
</dbReference>
<dbReference type="Gene3D" id="2.40.70.10">
    <property type="entry name" value="Acid Proteases"/>
    <property type="match status" value="1"/>
</dbReference>
<dbReference type="InterPro" id="IPR001969">
    <property type="entry name" value="Aspartic_peptidase_AS"/>
</dbReference>
<organism evidence="3 4">
    <name type="scientific">Puccinia striiformis f. sp. tritici PST-78</name>
    <dbReference type="NCBI Taxonomy" id="1165861"/>
    <lineage>
        <taxon>Eukaryota</taxon>
        <taxon>Fungi</taxon>
        <taxon>Dikarya</taxon>
        <taxon>Basidiomycota</taxon>
        <taxon>Pucciniomycotina</taxon>
        <taxon>Pucciniomycetes</taxon>
        <taxon>Pucciniales</taxon>
        <taxon>Pucciniaceae</taxon>
        <taxon>Puccinia</taxon>
    </lineage>
</organism>
<dbReference type="EMBL" id="AJIL01000158">
    <property type="protein sequence ID" value="KNE92620.1"/>
    <property type="molecule type" value="Genomic_DNA"/>
</dbReference>
<dbReference type="CDD" id="cd00303">
    <property type="entry name" value="retropepsin_like"/>
    <property type="match status" value="1"/>
</dbReference>
<dbReference type="InterPro" id="IPR021109">
    <property type="entry name" value="Peptidase_aspartic_dom_sf"/>
</dbReference>
<dbReference type="AlphaFoldDB" id="A0A0L0V014"/>
<keyword evidence="1" id="KW-0064">Aspartyl protease</keyword>
<feature type="compositionally biased region" description="Polar residues" evidence="2">
    <location>
        <begin position="349"/>
        <end position="359"/>
    </location>
</feature>
<keyword evidence="4" id="KW-1185">Reference proteome</keyword>
<feature type="region of interest" description="Disordered" evidence="2">
    <location>
        <begin position="1"/>
        <end position="89"/>
    </location>
</feature>
<evidence type="ECO:0000313" key="3">
    <source>
        <dbReference type="EMBL" id="KNE92620.1"/>
    </source>
</evidence>
<dbReference type="Pfam" id="PF13650">
    <property type="entry name" value="Asp_protease_2"/>
    <property type="match status" value="1"/>
</dbReference>
<feature type="region of interest" description="Disordered" evidence="2">
    <location>
        <begin position="341"/>
        <end position="362"/>
    </location>
</feature>
<evidence type="ECO:0000256" key="2">
    <source>
        <dbReference type="SAM" id="MobiDB-lite"/>
    </source>
</evidence>
<keyword evidence="1" id="KW-0378">Hydrolase</keyword>
<feature type="compositionally biased region" description="Polar residues" evidence="2">
    <location>
        <begin position="1"/>
        <end position="11"/>
    </location>
</feature>